<evidence type="ECO:0000313" key="2">
    <source>
        <dbReference type="EMBL" id="GMR62855.1"/>
    </source>
</evidence>
<organism evidence="2 3">
    <name type="scientific">Pristionchus mayeri</name>
    <dbReference type="NCBI Taxonomy" id="1317129"/>
    <lineage>
        <taxon>Eukaryota</taxon>
        <taxon>Metazoa</taxon>
        <taxon>Ecdysozoa</taxon>
        <taxon>Nematoda</taxon>
        <taxon>Chromadorea</taxon>
        <taxon>Rhabditida</taxon>
        <taxon>Rhabditina</taxon>
        <taxon>Diplogasteromorpha</taxon>
        <taxon>Diplogasteroidea</taxon>
        <taxon>Neodiplogasteridae</taxon>
        <taxon>Pristionchus</taxon>
    </lineage>
</organism>
<dbReference type="AlphaFoldDB" id="A0AAN5DHB1"/>
<comment type="caution">
    <text evidence="2">The sequence shown here is derived from an EMBL/GenBank/DDBJ whole genome shotgun (WGS) entry which is preliminary data.</text>
</comment>
<accession>A0AAN5DHB1</accession>
<gene>
    <name evidence="2" type="ORF">PMAYCL1PPCAC_33050</name>
</gene>
<name>A0AAN5DHB1_9BILA</name>
<keyword evidence="1" id="KW-1133">Transmembrane helix</keyword>
<keyword evidence="3" id="KW-1185">Reference proteome</keyword>
<feature type="transmembrane region" description="Helical" evidence="1">
    <location>
        <begin position="25"/>
        <end position="54"/>
    </location>
</feature>
<dbReference type="Pfam" id="PF10319">
    <property type="entry name" value="7TM_GPCR_Srj"/>
    <property type="match status" value="1"/>
</dbReference>
<sequence>EHEITWLVNQNCSIVAYSTNNFETWVTIVVSAMTAIGITVSTSSLAALCLRVLNNNAPKISQRTKTIQLKLTKRLIVQTIFPISLLGSPLIVYCGSIAF</sequence>
<feature type="non-terminal residue" evidence="2">
    <location>
        <position position="99"/>
    </location>
</feature>
<evidence type="ECO:0008006" key="4">
    <source>
        <dbReference type="Google" id="ProtNLM"/>
    </source>
</evidence>
<feature type="transmembrane region" description="Helical" evidence="1">
    <location>
        <begin position="75"/>
        <end position="98"/>
    </location>
</feature>
<evidence type="ECO:0000256" key="1">
    <source>
        <dbReference type="SAM" id="Phobius"/>
    </source>
</evidence>
<feature type="non-terminal residue" evidence="2">
    <location>
        <position position="1"/>
    </location>
</feature>
<evidence type="ECO:0000313" key="3">
    <source>
        <dbReference type="Proteomes" id="UP001328107"/>
    </source>
</evidence>
<dbReference type="InterPro" id="IPR019423">
    <property type="entry name" value="7TM_GPCR_serpentine_rcpt_Srj"/>
</dbReference>
<reference evidence="3" key="1">
    <citation type="submission" date="2022-10" db="EMBL/GenBank/DDBJ databases">
        <title>Genome assembly of Pristionchus species.</title>
        <authorList>
            <person name="Yoshida K."/>
            <person name="Sommer R.J."/>
        </authorList>
    </citation>
    <scope>NUCLEOTIDE SEQUENCE [LARGE SCALE GENOMIC DNA]</scope>
    <source>
        <strain evidence="3">RS5460</strain>
    </source>
</reference>
<keyword evidence="1" id="KW-0812">Transmembrane</keyword>
<dbReference type="Proteomes" id="UP001328107">
    <property type="component" value="Unassembled WGS sequence"/>
</dbReference>
<keyword evidence="1" id="KW-0472">Membrane</keyword>
<protein>
    <recommendedName>
        <fullName evidence="4">G protein-coupled receptor</fullName>
    </recommendedName>
</protein>
<dbReference type="EMBL" id="BTRK01000006">
    <property type="protein sequence ID" value="GMR62855.1"/>
    <property type="molecule type" value="Genomic_DNA"/>
</dbReference>
<proteinExistence type="predicted"/>